<sequence length="67" mass="7643">MAPFCLTQLPSPKAYLKALCTIFLRGGTQQTDMGLELFLLKLRKLASLIECWKCQEYDMAVQDKNCI</sequence>
<dbReference type="EMBL" id="JAIWYP010000005">
    <property type="protein sequence ID" value="KAH3816862.1"/>
    <property type="molecule type" value="Genomic_DNA"/>
</dbReference>
<keyword evidence="2" id="KW-1185">Reference proteome</keyword>
<proteinExistence type="predicted"/>
<dbReference type="Proteomes" id="UP000828390">
    <property type="component" value="Unassembled WGS sequence"/>
</dbReference>
<dbReference type="AlphaFoldDB" id="A0A9D4JR17"/>
<gene>
    <name evidence="1" type="ORF">DPMN_118386</name>
</gene>
<name>A0A9D4JR17_DREPO</name>
<organism evidence="1 2">
    <name type="scientific">Dreissena polymorpha</name>
    <name type="common">Zebra mussel</name>
    <name type="synonym">Mytilus polymorpha</name>
    <dbReference type="NCBI Taxonomy" id="45954"/>
    <lineage>
        <taxon>Eukaryota</taxon>
        <taxon>Metazoa</taxon>
        <taxon>Spiralia</taxon>
        <taxon>Lophotrochozoa</taxon>
        <taxon>Mollusca</taxon>
        <taxon>Bivalvia</taxon>
        <taxon>Autobranchia</taxon>
        <taxon>Heteroconchia</taxon>
        <taxon>Euheterodonta</taxon>
        <taxon>Imparidentia</taxon>
        <taxon>Neoheterodontei</taxon>
        <taxon>Myida</taxon>
        <taxon>Dreissenoidea</taxon>
        <taxon>Dreissenidae</taxon>
        <taxon>Dreissena</taxon>
    </lineage>
</organism>
<accession>A0A9D4JR17</accession>
<comment type="caution">
    <text evidence="1">The sequence shown here is derived from an EMBL/GenBank/DDBJ whole genome shotgun (WGS) entry which is preliminary data.</text>
</comment>
<reference evidence="1" key="2">
    <citation type="submission" date="2020-11" db="EMBL/GenBank/DDBJ databases">
        <authorList>
            <person name="McCartney M.A."/>
            <person name="Auch B."/>
            <person name="Kono T."/>
            <person name="Mallez S."/>
            <person name="Becker A."/>
            <person name="Gohl D.M."/>
            <person name="Silverstein K.A.T."/>
            <person name="Koren S."/>
            <person name="Bechman K.B."/>
            <person name="Herman A."/>
            <person name="Abrahante J.E."/>
            <person name="Garbe J."/>
        </authorList>
    </citation>
    <scope>NUCLEOTIDE SEQUENCE</scope>
    <source>
        <strain evidence="1">Duluth1</strain>
        <tissue evidence="1">Whole animal</tissue>
    </source>
</reference>
<protein>
    <submittedName>
        <fullName evidence="1">Uncharacterized protein</fullName>
    </submittedName>
</protein>
<evidence type="ECO:0000313" key="2">
    <source>
        <dbReference type="Proteomes" id="UP000828390"/>
    </source>
</evidence>
<evidence type="ECO:0000313" key="1">
    <source>
        <dbReference type="EMBL" id="KAH3816862.1"/>
    </source>
</evidence>
<reference evidence="1" key="1">
    <citation type="journal article" date="2019" name="bioRxiv">
        <title>The Genome of the Zebra Mussel, Dreissena polymorpha: A Resource for Invasive Species Research.</title>
        <authorList>
            <person name="McCartney M.A."/>
            <person name="Auch B."/>
            <person name="Kono T."/>
            <person name="Mallez S."/>
            <person name="Zhang Y."/>
            <person name="Obille A."/>
            <person name="Becker A."/>
            <person name="Abrahante J.E."/>
            <person name="Garbe J."/>
            <person name="Badalamenti J.P."/>
            <person name="Herman A."/>
            <person name="Mangelson H."/>
            <person name="Liachko I."/>
            <person name="Sullivan S."/>
            <person name="Sone E.D."/>
            <person name="Koren S."/>
            <person name="Silverstein K.A.T."/>
            <person name="Beckman K.B."/>
            <person name="Gohl D.M."/>
        </authorList>
    </citation>
    <scope>NUCLEOTIDE SEQUENCE</scope>
    <source>
        <strain evidence="1">Duluth1</strain>
        <tissue evidence="1">Whole animal</tissue>
    </source>
</reference>